<reference evidence="2" key="2">
    <citation type="journal article" date="2018" name="Mol. Plant Microbe Interact.">
        <title>Genome sequence resources for the wheat stripe rust pathogen (Puccinia striiformis f. sp. tritici) and the barley stripe rust pathogen (Puccinia striiformis f. sp. hordei).</title>
        <authorList>
            <person name="Xia C."/>
            <person name="Wang M."/>
            <person name="Yin C."/>
            <person name="Cornejo O.E."/>
            <person name="Hulbert S.H."/>
            <person name="Chen X."/>
        </authorList>
    </citation>
    <scope>NUCLEOTIDE SEQUENCE [LARGE SCALE GENOMIC DNA]</scope>
    <source>
        <strain evidence="2">93-210</strain>
    </source>
</reference>
<accession>A0ACC0ESM0</accession>
<reference evidence="2" key="1">
    <citation type="journal article" date="2018" name="BMC Genomics">
        <title>Genomic insights into host adaptation between the wheat stripe rust pathogen (Puccinia striiformis f. sp. tritici) and the barley stripe rust pathogen (Puccinia striiformis f. sp. hordei).</title>
        <authorList>
            <person name="Xia C."/>
            <person name="Wang M."/>
            <person name="Yin C."/>
            <person name="Cornejo O.E."/>
            <person name="Hulbert S.H."/>
            <person name="Chen X."/>
        </authorList>
    </citation>
    <scope>NUCLEOTIDE SEQUENCE [LARGE SCALE GENOMIC DNA]</scope>
    <source>
        <strain evidence="2">93-210</strain>
    </source>
</reference>
<comment type="caution">
    <text evidence="1">The sequence shown here is derived from an EMBL/GenBank/DDBJ whole genome shotgun (WGS) entry which is preliminary data.</text>
</comment>
<sequence length="1249" mass="139447">MPTSRKCKKNNHTSLESSAISSPTNRDDTNEANGDVNSHGEPVTPSSTQAPQTTDEEELQRARLTYTNGICDSYQYYLTPELSNQLDKHKRRMIAYPCRLCGQHISRPTSDSSCSNLNKHVAGCLRKQNNSKKTHTLASLGIKGTGEINPKEVPQLCAVWCAEAARPFSALVDESHQAILHPTIVKHLPTRKAVKKDIHMLYSAIQESYKAILNAHKGALYLGVDVWQSPNGFDILGVVIYRLEELVSGKSKLEAMPLDFVRLSQRHTGEYLAETVRLVVEKFGIQQKICGIVSDNASNNEVMVRELKKQKWERFKGEGQWVRCFAHILNLIVQGILRPFGTQKKKKTPNTESTSAQDGSSGSDSGTDDAADQIRPFDCKRDTGSEDGESSSSGLDASDNAEDPESLDLEDIEQASDKDEGDWYTSIGSKESLTKFRAIAKKLWYSPNSKTKFMDICCKKGCSTPHTVKRDVCTRWNSTYIQLRSIIRCKDAILEWQRHKRHGVVRKYYLDQSDFDLAQDLAAVLNLFYEITLQVSISGSPRLSNTVVFIDQITEHLSSAISSPSYPPALRNACRLGLKITNKYYSLTDSSPLYRIAIILHPSFRDEYFKLAQWEPEWISEAIRLAREMWVSFYKPKPVESTPSSSSSNTRPKTSMLAGLGSAAAARGGILSSDPLDIWLAGGLIFDGDKPVNPLKWWSQQKRSGNTHGGLVHMALDVLSCPATSVDVERAFSFGRDYVSSKRHRLSSKSLSRGMTVAFYSKNGLIKEGLLDQWKTGIQAWTAIDACNSGVDGSAPLPRTERGVVGVKPAGLERPQLVGITFRRAGEAPGRREAIPTSWRGPRPSGSHSDELEGPQAVRKLLGRPGEVPARRNGFPTAWGLSSSSESDSDKLGPLQAGWLDTNHAPLLTPQENADLVQHYLTVLRLRKEENLRNHQPTEWELLSHEEKLILACYHSHVREEENLEALITLQQFIRENNEKKEQERLERYLEKMASYSEPDTSLPPPFEKENNAITESIENLIVPSYEASSQLQRDLEAAKELKDRVEGFSMLKVPKKTSETVENDEAPVTPVNLLYPKNPTAPAEKPADNSAMEIDEPSPKSSAVTPTPPMITHGQLAKMPKADQIRILVKEHVALSKECQKEALLGATSRLRNLLSAAQASQKALQKLIDNEEIEKYVKGWNPWEEKKTFFPSTAPKKELSKLKFKRNDRARSSSSLNLMGNPYSCPDKWRKTTQLLQVAAGLYDNLQ</sequence>
<dbReference type="EMBL" id="CM045867">
    <property type="protein sequence ID" value="KAI7959399.1"/>
    <property type="molecule type" value="Genomic_DNA"/>
</dbReference>
<reference evidence="1 2" key="3">
    <citation type="journal article" date="2022" name="Microbiol. Spectr.">
        <title>Folding features and dynamics of 3D genome architecture in plant fungal pathogens.</title>
        <authorList>
            <person name="Xia C."/>
        </authorList>
    </citation>
    <scope>NUCLEOTIDE SEQUENCE [LARGE SCALE GENOMIC DNA]</scope>
    <source>
        <strain evidence="1 2">93-210</strain>
    </source>
</reference>
<gene>
    <name evidence="1" type="ORF">MJO28_003190</name>
</gene>
<organism evidence="1 2">
    <name type="scientific">Puccinia striiformis f. sp. tritici</name>
    <dbReference type="NCBI Taxonomy" id="168172"/>
    <lineage>
        <taxon>Eukaryota</taxon>
        <taxon>Fungi</taxon>
        <taxon>Dikarya</taxon>
        <taxon>Basidiomycota</taxon>
        <taxon>Pucciniomycotina</taxon>
        <taxon>Pucciniomycetes</taxon>
        <taxon>Pucciniales</taxon>
        <taxon>Pucciniaceae</taxon>
        <taxon>Puccinia</taxon>
    </lineage>
</organism>
<protein>
    <submittedName>
        <fullName evidence="1">Uncharacterized protein</fullName>
    </submittedName>
</protein>
<evidence type="ECO:0000313" key="2">
    <source>
        <dbReference type="Proteomes" id="UP001060170"/>
    </source>
</evidence>
<name>A0ACC0ESM0_9BASI</name>
<proteinExistence type="predicted"/>
<keyword evidence="2" id="KW-1185">Reference proteome</keyword>
<dbReference type="Proteomes" id="UP001060170">
    <property type="component" value="Chromosome 3"/>
</dbReference>
<evidence type="ECO:0000313" key="1">
    <source>
        <dbReference type="EMBL" id="KAI7959399.1"/>
    </source>
</evidence>